<sequence>MVLVLVWVLPSRTGSILARWHFEVIHKVYNKVIHILIFYKVRLIGPSRSIQVHPKDQNGFGDLRCKEILNLYSPCSLLGILENIYSYCKQLTSFFLESSPGCFQ</sequence>
<keyword evidence="1" id="KW-0732">Signal</keyword>
<evidence type="ECO:0000256" key="1">
    <source>
        <dbReference type="SAM" id="SignalP"/>
    </source>
</evidence>
<organism evidence="2 3">
    <name type="scientific">Goodea atripinnis</name>
    <dbReference type="NCBI Taxonomy" id="208336"/>
    <lineage>
        <taxon>Eukaryota</taxon>
        <taxon>Metazoa</taxon>
        <taxon>Chordata</taxon>
        <taxon>Craniata</taxon>
        <taxon>Vertebrata</taxon>
        <taxon>Euteleostomi</taxon>
        <taxon>Actinopterygii</taxon>
        <taxon>Neopterygii</taxon>
        <taxon>Teleostei</taxon>
        <taxon>Neoteleostei</taxon>
        <taxon>Acanthomorphata</taxon>
        <taxon>Ovalentaria</taxon>
        <taxon>Atherinomorphae</taxon>
        <taxon>Cyprinodontiformes</taxon>
        <taxon>Goodeidae</taxon>
        <taxon>Goodea</taxon>
    </lineage>
</organism>
<protein>
    <recommendedName>
        <fullName evidence="4">Maturase K</fullName>
    </recommendedName>
</protein>
<evidence type="ECO:0000313" key="2">
    <source>
        <dbReference type="EMBL" id="MEQ2165295.1"/>
    </source>
</evidence>
<comment type="caution">
    <text evidence="2">The sequence shown here is derived from an EMBL/GenBank/DDBJ whole genome shotgun (WGS) entry which is preliminary data.</text>
</comment>
<gene>
    <name evidence="2" type="ORF">GOODEAATRI_015421</name>
</gene>
<dbReference type="EMBL" id="JAHRIO010021131">
    <property type="protein sequence ID" value="MEQ2165295.1"/>
    <property type="molecule type" value="Genomic_DNA"/>
</dbReference>
<reference evidence="2 3" key="1">
    <citation type="submission" date="2021-06" db="EMBL/GenBank/DDBJ databases">
        <authorList>
            <person name="Palmer J.M."/>
        </authorList>
    </citation>
    <scope>NUCLEOTIDE SEQUENCE [LARGE SCALE GENOMIC DNA]</scope>
    <source>
        <strain evidence="2 3">GA_2019</strain>
        <tissue evidence="2">Muscle</tissue>
    </source>
</reference>
<proteinExistence type="predicted"/>
<feature type="signal peptide" evidence="1">
    <location>
        <begin position="1"/>
        <end position="18"/>
    </location>
</feature>
<accession>A0ABV0N1M3</accession>
<keyword evidence="3" id="KW-1185">Reference proteome</keyword>
<name>A0ABV0N1M3_9TELE</name>
<dbReference type="Proteomes" id="UP001476798">
    <property type="component" value="Unassembled WGS sequence"/>
</dbReference>
<evidence type="ECO:0008006" key="4">
    <source>
        <dbReference type="Google" id="ProtNLM"/>
    </source>
</evidence>
<evidence type="ECO:0000313" key="3">
    <source>
        <dbReference type="Proteomes" id="UP001476798"/>
    </source>
</evidence>
<feature type="chain" id="PRO_5046868038" description="Maturase K" evidence="1">
    <location>
        <begin position="19"/>
        <end position="104"/>
    </location>
</feature>